<dbReference type="InterPro" id="IPR015590">
    <property type="entry name" value="Aldehyde_DH_dom"/>
</dbReference>
<dbReference type="AlphaFoldDB" id="A0A4R9AYX3"/>
<dbReference type="InterPro" id="IPR016163">
    <property type="entry name" value="Ald_DH_C"/>
</dbReference>
<feature type="domain" description="Aldehyde dehydrogenase" evidence="3">
    <location>
        <begin position="20"/>
        <end position="404"/>
    </location>
</feature>
<gene>
    <name evidence="4" type="ORF">E3T50_04085</name>
</gene>
<proteinExistence type="predicted"/>
<evidence type="ECO:0000313" key="4">
    <source>
        <dbReference type="EMBL" id="TFD72893.1"/>
    </source>
</evidence>
<dbReference type="SUPFAM" id="SSF53720">
    <property type="entry name" value="ALDH-like"/>
    <property type="match status" value="1"/>
</dbReference>
<evidence type="ECO:0000256" key="2">
    <source>
        <dbReference type="SAM" id="MobiDB-lite"/>
    </source>
</evidence>
<dbReference type="InterPro" id="IPR016161">
    <property type="entry name" value="Ald_DH/histidinol_DH"/>
</dbReference>
<dbReference type="Gene3D" id="3.40.309.10">
    <property type="entry name" value="Aldehyde Dehydrogenase, Chain A, domain 2"/>
    <property type="match status" value="1"/>
</dbReference>
<dbReference type="GO" id="GO:0016620">
    <property type="term" value="F:oxidoreductase activity, acting on the aldehyde or oxo group of donors, NAD or NADP as acceptor"/>
    <property type="evidence" value="ECO:0007669"/>
    <property type="project" value="InterPro"/>
</dbReference>
<reference evidence="4 5" key="1">
    <citation type="submission" date="2019-03" db="EMBL/GenBank/DDBJ databases">
        <title>Genomics of glacier-inhabiting Cryobacterium strains.</title>
        <authorList>
            <person name="Liu Q."/>
            <person name="Xin Y.-H."/>
        </authorList>
    </citation>
    <scope>NUCLEOTIDE SEQUENCE [LARGE SCALE GENOMIC DNA]</scope>
    <source>
        <strain evidence="4 5">Hz16</strain>
    </source>
</reference>
<dbReference type="EMBL" id="SOHL01000007">
    <property type="protein sequence ID" value="TFD72893.1"/>
    <property type="molecule type" value="Genomic_DNA"/>
</dbReference>
<keyword evidence="5" id="KW-1185">Reference proteome</keyword>
<organism evidence="4 5">
    <name type="scientific">Cryobacterium gelidum</name>
    <dbReference type="NCBI Taxonomy" id="1259164"/>
    <lineage>
        <taxon>Bacteria</taxon>
        <taxon>Bacillati</taxon>
        <taxon>Actinomycetota</taxon>
        <taxon>Actinomycetes</taxon>
        <taxon>Micrococcales</taxon>
        <taxon>Microbacteriaceae</taxon>
        <taxon>Cryobacterium</taxon>
    </lineage>
</organism>
<dbReference type="RefSeq" id="WP_134550714.1">
    <property type="nucleotide sequence ID" value="NZ_SOHL01000007.1"/>
</dbReference>
<name>A0A4R9AYX3_9MICO</name>
<feature type="region of interest" description="Disordered" evidence="2">
    <location>
        <begin position="482"/>
        <end position="509"/>
    </location>
</feature>
<dbReference type="InterPro" id="IPR016162">
    <property type="entry name" value="Ald_DH_N"/>
</dbReference>
<evidence type="ECO:0000256" key="1">
    <source>
        <dbReference type="ARBA" id="ARBA00023002"/>
    </source>
</evidence>
<evidence type="ECO:0000313" key="5">
    <source>
        <dbReference type="Proteomes" id="UP000297983"/>
    </source>
</evidence>
<keyword evidence="1" id="KW-0560">Oxidoreductase</keyword>
<comment type="caution">
    <text evidence="4">The sequence shown here is derived from an EMBL/GenBank/DDBJ whole genome shotgun (WGS) entry which is preliminary data.</text>
</comment>
<sequence length="509" mass="53034">MTSYVNSPSTPAPAPTSPAESGQVAQRATDASPVWAALPPRERARALVAAADALEANRAELVAVAMSETGLSEARLTGELTRTAVQLRLFADTIVDGTYLDVRIDDADPHFALGVRPDLRRYRMPVGPVLNFAASNFPFAFSVAGGDTAAALAAGNPVIVKAHSGHPMLSERTGAIVAAALEVAGAPVGTLQLIYGQAAGVDLLKDPRIAAASFTGSIRAGRILADIAAARPAPIPFYGELGSVNPAFVTRAALSERADTIADGYVASVSGSAGQLCTKPGFLFLPVGHGLADALAGRADTVAEHRLLNPGIAAGYRARRASILAAPGVTPIAEGSLRFDNEGQGWATPTIVSVRVDDLIAQRDALLDEAFGPLSIVVEYESEDELAAHAEDLFEGNLTGTVHAGAGEASLSLRALIRWIAEHAGRVLFGGWPTGVAVTPAMQHGGPWPATTNDTSTSVGSAAIDRFLRPVAYQDMPQALLPEPLRDENPWDVPQQRGLEGESLTWGHI</sequence>
<protein>
    <submittedName>
        <fullName evidence="4">Aldehyde dehydrogenase (NADP(+))</fullName>
    </submittedName>
</protein>
<dbReference type="Proteomes" id="UP000297983">
    <property type="component" value="Unassembled WGS sequence"/>
</dbReference>
<dbReference type="Pfam" id="PF00171">
    <property type="entry name" value="Aldedh"/>
    <property type="match status" value="1"/>
</dbReference>
<dbReference type="PANTHER" id="PTHR43353:SF3">
    <property type="entry name" value="ALDEHYDE DEHYDROGENASE-RELATED"/>
    <property type="match status" value="1"/>
</dbReference>
<accession>A0A4R9AYX3</accession>
<dbReference type="PANTHER" id="PTHR43353">
    <property type="entry name" value="SUCCINATE-SEMIALDEHYDE DEHYDROGENASE, MITOCHONDRIAL"/>
    <property type="match status" value="1"/>
</dbReference>
<dbReference type="Gene3D" id="3.40.605.10">
    <property type="entry name" value="Aldehyde Dehydrogenase, Chain A, domain 1"/>
    <property type="match status" value="1"/>
</dbReference>
<feature type="region of interest" description="Disordered" evidence="2">
    <location>
        <begin position="1"/>
        <end position="31"/>
    </location>
</feature>
<dbReference type="InterPro" id="IPR044151">
    <property type="entry name" value="ALDH_KGSADH"/>
</dbReference>
<dbReference type="CDD" id="cd07129">
    <property type="entry name" value="ALDH_KGSADH"/>
    <property type="match status" value="1"/>
</dbReference>
<dbReference type="InterPro" id="IPR050740">
    <property type="entry name" value="Aldehyde_DH_Superfamily"/>
</dbReference>
<evidence type="ECO:0000259" key="3">
    <source>
        <dbReference type="Pfam" id="PF00171"/>
    </source>
</evidence>